<dbReference type="AlphaFoldDB" id="A0AAW1BLT0"/>
<reference evidence="3 4" key="1">
    <citation type="journal article" date="2024" name="Proc. Natl. Acad. Sci. U.S.A.">
        <title>The genetic regulatory architecture and epigenomic basis for age-related changes in rattlesnake venom.</title>
        <authorList>
            <person name="Hogan M.P."/>
            <person name="Holding M.L."/>
            <person name="Nystrom G.S."/>
            <person name="Colston T.J."/>
            <person name="Bartlett D.A."/>
            <person name="Mason A.J."/>
            <person name="Ellsworth S.A."/>
            <person name="Rautsaw R.M."/>
            <person name="Lawrence K.C."/>
            <person name="Strickland J.L."/>
            <person name="He B."/>
            <person name="Fraser P."/>
            <person name="Margres M.J."/>
            <person name="Gilbert D.M."/>
            <person name="Gibbs H.L."/>
            <person name="Parkinson C.L."/>
            <person name="Rokyta D.R."/>
        </authorList>
    </citation>
    <scope>NUCLEOTIDE SEQUENCE [LARGE SCALE GENOMIC DNA]</scope>
    <source>
        <strain evidence="3">DRR0105</strain>
    </source>
</reference>
<dbReference type="PANTHER" id="PTHR24060">
    <property type="entry name" value="METABOTROPIC GLUTAMATE RECEPTOR"/>
    <property type="match status" value="1"/>
</dbReference>
<dbReference type="Gene3D" id="3.40.50.2300">
    <property type="match status" value="2"/>
</dbReference>
<keyword evidence="1" id="KW-0325">Glycoprotein</keyword>
<proteinExistence type="predicted"/>
<dbReference type="EMBL" id="JAOTOJ010000004">
    <property type="protein sequence ID" value="KAK9402528.1"/>
    <property type="molecule type" value="Genomic_DNA"/>
</dbReference>
<sequence>MVIFIFSFLFEFCISDGWADRYDVTEGYQHEAAGGITIKLQSPGVKWFDEYYLKLQPETNQRNPWFQEFWQHRFQCRLKGSPQENPKFNKTCTSKSSEPYIFVSLKAIIVQLLSK</sequence>
<keyword evidence="4" id="KW-1185">Reference proteome</keyword>
<evidence type="ECO:0000256" key="1">
    <source>
        <dbReference type="ARBA" id="ARBA00023180"/>
    </source>
</evidence>
<comment type="caution">
    <text evidence="3">The sequence shown here is derived from an EMBL/GenBank/DDBJ whole genome shotgun (WGS) entry which is preliminary data.</text>
</comment>
<evidence type="ECO:0000313" key="3">
    <source>
        <dbReference type="EMBL" id="KAK9402528.1"/>
    </source>
</evidence>
<dbReference type="Proteomes" id="UP001474421">
    <property type="component" value="Unassembled WGS sequence"/>
</dbReference>
<feature type="chain" id="PRO_5043687908" evidence="2">
    <location>
        <begin position="20"/>
        <end position="115"/>
    </location>
</feature>
<protein>
    <submittedName>
        <fullName evidence="3">Metabotropic glutamate receptor 5</fullName>
    </submittedName>
</protein>
<dbReference type="InterPro" id="IPR050726">
    <property type="entry name" value="mGluR"/>
</dbReference>
<evidence type="ECO:0000313" key="4">
    <source>
        <dbReference type="Proteomes" id="UP001474421"/>
    </source>
</evidence>
<feature type="signal peptide" evidence="2">
    <location>
        <begin position="1"/>
        <end position="19"/>
    </location>
</feature>
<gene>
    <name evidence="3" type="ORF">NXF25_010884</name>
</gene>
<evidence type="ECO:0000256" key="2">
    <source>
        <dbReference type="SAM" id="SignalP"/>
    </source>
</evidence>
<dbReference type="SUPFAM" id="SSF53822">
    <property type="entry name" value="Periplasmic binding protein-like I"/>
    <property type="match status" value="1"/>
</dbReference>
<keyword evidence="3" id="KW-0675">Receptor</keyword>
<name>A0AAW1BLT0_CROAD</name>
<dbReference type="InterPro" id="IPR028082">
    <property type="entry name" value="Peripla_BP_I"/>
</dbReference>
<accession>A0AAW1BLT0</accession>
<organism evidence="3 4">
    <name type="scientific">Crotalus adamanteus</name>
    <name type="common">Eastern diamondback rattlesnake</name>
    <dbReference type="NCBI Taxonomy" id="8729"/>
    <lineage>
        <taxon>Eukaryota</taxon>
        <taxon>Metazoa</taxon>
        <taxon>Chordata</taxon>
        <taxon>Craniata</taxon>
        <taxon>Vertebrata</taxon>
        <taxon>Euteleostomi</taxon>
        <taxon>Lepidosauria</taxon>
        <taxon>Squamata</taxon>
        <taxon>Bifurcata</taxon>
        <taxon>Unidentata</taxon>
        <taxon>Episquamata</taxon>
        <taxon>Toxicofera</taxon>
        <taxon>Serpentes</taxon>
        <taxon>Colubroidea</taxon>
        <taxon>Viperidae</taxon>
        <taxon>Crotalinae</taxon>
        <taxon>Crotalus</taxon>
    </lineage>
</organism>
<keyword evidence="2" id="KW-0732">Signal</keyword>